<dbReference type="EMBL" id="QKRA01000001">
    <property type="protein sequence ID" value="RDL45497.1"/>
    <property type="molecule type" value="Genomic_DNA"/>
</dbReference>
<dbReference type="Gene3D" id="1.10.10.160">
    <property type="match status" value="1"/>
</dbReference>
<dbReference type="InterPro" id="IPR014017">
    <property type="entry name" value="DNA_helicase_UvrD-like_C"/>
</dbReference>
<comment type="catalytic activity">
    <reaction evidence="12">
        <text>Couples ATP hydrolysis with the unwinding of duplex DNA by translocating in the 3'-5' direction.</text>
        <dbReference type="EC" id="5.6.2.4"/>
    </reaction>
</comment>
<dbReference type="InterPro" id="IPR000212">
    <property type="entry name" value="DNA_helicase_UvrD/REP"/>
</dbReference>
<accession>A0A370UCH4</accession>
<dbReference type="OrthoDB" id="9806690at2"/>
<evidence type="ECO:0000256" key="14">
    <source>
        <dbReference type="ARBA" id="ARBA00034923"/>
    </source>
</evidence>
<name>A0A370UCH4_9GAMM</name>
<evidence type="ECO:0000256" key="12">
    <source>
        <dbReference type="ARBA" id="ARBA00034617"/>
    </source>
</evidence>
<organism evidence="18 19">
    <name type="scientific">Marinomonas piezotolerans</name>
    <dbReference type="NCBI Taxonomy" id="2213058"/>
    <lineage>
        <taxon>Bacteria</taxon>
        <taxon>Pseudomonadati</taxon>
        <taxon>Pseudomonadota</taxon>
        <taxon>Gammaproteobacteria</taxon>
        <taxon>Oceanospirillales</taxon>
        <taxon>Oceanospirillaceae</taxon>
        <taxon>Marinomonas</taxon>
    </lineage>
</organism>
<dbReference type="EC" id="5.6.2.4" evidence="13"/>
<dbReference type="Pfam" id="PF13361">
    <property type="entry name" value="UvrD_C"/>
    <property type="match status" value="1"/>
</dbReference>
<evidence type="ECO:0000256" key="1">
    <source>
        <dbReference type="ARBA" id="ARBA00009922"/>
    </source>
</evidence>
<dbReference type="GO" id="GO:0043138">
    <property type="term" value="F:3'-5' DNA helicase activity"/>
    <property type="evidence" value="ECO:0007669"/>
    <property type="project" value="UniProtKB-EC"/>
</dbReference>
<sequence length="956" mass="111207">MSSANTSQQIAINHHKGPLLIIAGPGSGKTYTLVERIMNLIRVHNAKPEQLLVVTFTEKAAQELKTRIANRLLELGSDFNVNEMYLGTFHSICLRILEEYRDFTRLKRSFVLMDQFDQQYFLYQNLREFKDIDGIEHICGEHKIPAWAKSENLLEWLNKTSEEVLDIDRLCNSPDEAICALGESYRVYQNLLQKHNSLDFSCIQLETLVLLKENSHVLSELTSKLEYLMVDEYQDTNTIQEQLLKLLMGEKQNICVVGDDDQALYRFRGASVRNILEFPQQFSPNRCQQVKLSVNYRSHPDIVGFYDTYMGDQAWFSDGVSYRYPKTIVPCGNEFKEGPTVVSAITPEGEDWHGDVFQMLMHLKESGKLTDWNQVAFLFRSVKSDKVKALAQSLEDSGIPVYSPRANLFFEREEVRYLIGALHMIFPMVMVERKKRITEGRLLPIWEYYESYCLKPFMQSLKAPEQSELLEWCKIKAKQHIALSKNADSSFLSLFYELLQFPLFSSYLEQENGNERAQRNLAQLSRMLGKFEYLHHVSVLNPKYLTKNLSSLFDNFLKFLYEGGIDEYEDMSEYAPSGCVSFLTIHQSKGLEFPIVFVGSLESMPRKQYSDLDEIIENQYMGKPPFEPLEDTKYFDFWRLYYTAFSRPQNLLVLTGQEKSAHGKTPSRYFTDYTTKLPCWRSVKHHLAGIEFEQVKDVNIKNEYAFTSHITLFETCAEQYRLFKDLEFQPVKASPMLFGTLIHETLEDVHKVAIRGEVEKLTKENIENWLLDNYQNLANRERMYLGESTLGAALKHIMRYVERKGHDWSDIKETEVDISLVKDRYVLKGSVDLIKGEGDTVEIVDFKSERKPDMEKDRERIKHHQRQLEVYAHLVEQNTGHKVSKMHLYFTGEINGLPTISFSKSSSSIDHTIEEFDRIVDKIETKDYSLKARPDKTCVDCSARAYCDRKNWKFCC</sequence>
<evidence type="ECO:0000256" key="9">
    <source>
        <dbReference type="ARBA" id="ARBA00023125"/>
    </source>
</evidence>
<evidence type="ECO:0000256" key="5">
    <source>
        <dbReference type="ARBA" id="ARBA00022801"/>
    </source>
</evidence>
<protein>
    <recommendedName>
        <fullName evidence="13">DNA 3'-5' helicase</fullName>
        <ecNumber evidence="13">5.6.2.4</ecNumber>
    </recommendedName>
    <alternativeName>
        <fullName evidence="14">DNA 3'-5' helicase II</fullName>
    </alternativeName>
</protein>
<feature type="binding site" evidence="16">
    <location>
        <begin position="23"/>
        <end position="30"/>
    </location>
    <ligand>
        <name>ATP</name>
        <dbReference type="ChEBI" id="CHEBI:30616"/>
    </ligand>
</feature>
<dbReference type="InterPro" id="IPR014016">
    <property type="entry name" value="UvrD-like_ATP-bd"/>
</dbReference>
<evidence type="ECO:0000313" key="19">
    <source>
        <dbReference type="Proteomes" id="UP000254326"/>
    </source>
</evidence>
<dbReference type="PANTHER" id="PTHR11070:SF2">
    <property type="entry name" value="ATP-DEPENDENT DNA HELICASE SRS2"/>
    <property type="match status" value="1"/>
</dbReference>
<keyword evidence="9" id="KW-0238">DNA-binding</keyword>
<dbReference type="GO" id="GO:0004527">
    <property type="term" value="F:exonuclease activity"/>
    <property type="evidence" value="ECO:0007669"/>
    <property type="project" value="UniProtKB-KW"/>
</dbReference>
<evidence type="ECO:0000256" key="3">
    <source>
        <dbReference type="ARBA" id="ARBA00022741"/>
    </source>
</evidence>
<keyword evidence="5 16" id="KW-0378">Hydrolase</keyword>
<dbReference type="InterPro" id="IPR027417">
    <property type="entry name" value="P-loop_NTPase"/>
</dbReference>
<dbReference type="InterPro" id="IPR013986">
    <property type="entry name" value="DExx_box_DNA_helicase_dom_sf"/>
</dbReference>
<dbReference type="InterPro" id="IPR011604">
    <property type="entry name" value="PDDEXK-like_dom_sf"/>
</dbReference>
<comment type="similarity">
    <text evidence="1">Belongs to the helicase family. UvrD subfamily.</text>
</comment>
<dbReference type="Gene3D" id="3.40.50.300">
    <property type="entry name" value="P-loop containing nucleotide triphosphate hydrolases"/>
    <property type="match status" value="3"/>
</dbReference>
<evidence type="ECO:0000256" key="16">
    <source>
        <dbReference type="PROSITE-ProRule" id="PRU00560"/>
    </source>
</evidence>
<keyword evidence="7" id="KW-0269">Exonuclease</keyword>
<keyword evidence="19" id="KW-1185">Reference proteome</keyword>
<evidence type="ECO:0000259" key="17">
    <source>
        <dbReference type="PROSITE" id="PS51198"/>
    </source>
</evidence>
<dbReference type="RefSeq" id="WP_115466087.1">
    <property type="nucleotide sequence ID" value="NZ_QKRA01000001.1"/>
</dbReference>
<gene>
    <name evidence="18" type="ORF">DN730_00130</name>
</gene>
<dbReference type="GO" id="GO:0003677">
    <property type="term" value="F:DNA binding"/>
    <property type="evidence" value="ECO:0007669"/>
    <property type="project" value="UniProtKB-KW"/>
</dbReference>
<evidence type="ECO:0000256" key="2">
    <source>
        <dbReference type="ARBA" id="ARBA00022722"/>
    </source>
</evidence>
<keyword evidence="2" id="KW-0540">Nuclease</keyword>
<keyword evidence="8 16" id="KW-0067">ATP-binding</keyword>
<evidence type="ECO:0000256" key="4">
    <source>
        <dbReference type="ARBA" id="ARBA00022763"/>
    </source>
</evidence>
<comment type="catalytic activity">
    <reaction evidence="15">
        <text>ATP + H2O = ADP + phosphate + H(+)</text>
        <dbReference type="Rhea" id="RHEA:13065"/>
        <dbReference type="ChEBI" id="CHEBI:15377"/>
        <dbReference type="ChEBI" id="CHEBI:15378"/>
        <dbReference type="ChEBI" id="CHEBI:30616"/>
        <dbReference type="ChEBI" id="CHEBI:43474"/>
        <dbReference type="ChEBI" id="CHEBI:456216"/>
        <dbReference type="EC" id="5.6.2.4"/>
    </reaction>
</comment>
<keyword evidence="4" id="KW-0227">DNA damage</keyword>
<dbReference type="PANTHER" id="PTHR11070">
    <property type="entry name" value="UVRD / RECB / PCRA DNA HELICASE FAMILY MEMBER"/>
    <property type="match status" value="1"/>
</dbReference>
<proteinExistence type="inferred from homology"/>
<evidence type="ECO:0000256" key="15">
    <source>
        <dbReference type="ARBA" id="ARBA00048988"/>
    </source>
</evidence>
<dbReference type="SUPFAM" id="SSF52980">
    <property type="entry name" value="Restriction endonuclease-like"/>
    <property type="match status" value="1"/>
</dbReference>
<dbReference type="GO" id="GO:0005524">
    <property type="term" value="F:ATP binding"/>
    <property type="evidence" value="ECO:0007669"/>
    <property type="project" value="UniProtKB-UniRule"/>
</dbReference>
<keyword evidence="3 16" id="KW-0547">Nucleotide-binding</keyword>
<dbReference type="SUPFAM" id="SSF52540">
    <property type="entry name" value="P-loop containing nucleoside triphosphate hydrolases"/>
    <property type="match status" value="1"/>
</dbReference>
<dbReference type="GO" id="GO:0000725">
    <property type="term" value="P:recombinational repair"/>
    <property type="evidence" value="ECO:0007669"/>
    <property type="project" value="TreeGrafter"/>
</dbReference>
<evidence type="ECO:0000256" key="8">
    <source>
        <dbReference type="ARBA" id="ARBA00022840"/>
    </source>
</evidence>
<dbReference type="Pfam" id="PF00580">
    <property type="entry name" value="UvrD-helicase"/>
    <property type="match status" value="1"/>
</dbReference>
<evidence type="ECO:0000256" key="6">
    <source>
        <dbReference type="ARBA" id="ARBA00022806"/>
    </source>
</evidence>
<dbReference type="Proteomes" id="UP000254326">
    <property type="component" value="Unassembled WGS sequence"/>
</dbReference>
<dbReference type="GO" id="GO:0033202">
    <property type="term" value="C:DNA helicase complex"/>
    <property type="evidence" value="ECO:0007669"/>
    <property type="project" value="TreeGrafter"/>
</dbReference>
<evidence type="ECO:0000256" key="11">
    <source>
        <dbReference type="ARBA" id="ARBA00023235"/>
    </source>
</evidence>
<dbReference type="Pfam" id="PF12705">
    <property type="entry name" value="PDDEXK_1"/>
    <property type="match status" value="1"/>
</dbReference>
<evidence type="ECO:0000313" key="18">
    <source>
        <dbReference type="EMBL" id="RDL45497.1"/>
    </source>
</evidence>
<dbReference type="InterPro" id="IPR011335">
    <property type="entry name" value="Restrct_endonuc-II-like"/>
</dbReference>
<dbReference type="PROSITE" id="PS51198">
    <property type="entry name" value="UVRD_HELICASE_ATP_BIND"/>
    <property type="match status" value="1"/>
</dbReference>
<dbReference type="Gene3D" id="3.90.320.10">
    <property type="match status" value="1"/>
</dbReference>
<keyword evidence="6 16" id="KW-0347">Helicase</keyword>
<feature type="domain" description="UvrD-like helicase ATP-binding" evidence="17">
    <location>
        <begin position="2"/>
        <end position="299"/>
    </location>
</feature>
<evidence type="ECO:0000256" key="7">
    <source>
        <dbReference type="ARBA" id="ARBA00022839"/>
    </source>
</evidence>
<reference evidence="18 19" key="1">
    <citation type="submission" date="2018-06" db="EMBL/GenBank/DDBJ databases">
        <title>Marinomonas sp. YLB-05 draft genome sequence.</title>
        <authorList>
            <person name="Yu L."/>
            <person name="Tang X."/>
        </authorList>
    </citation>
    <scope>NUCLEOTIDE SEQUENCE [LARGE SCALE GENOMIC DNA]</scope>
    <source>
        <strain evidence="18 19">YLB-05</strain>
    </source>
</reference>
<comment type="caution">
    <text evidence="18">The sequence shown here is derived from an EMBL/GenBank/DDBJ whole genome shotgun (WGS) entry which is preliminary data.</text>
</comment>
<keyword evidence="10" id="KW-0234">DNA repair</keyword>
<evidence type="ECO:0000256" key="13">
    <source>
        <dbReference type="ARBA" id="ARBA00034808"/>
    </source>
</evidence>
<dbReference type="AlphaFoldDB" id="A0A370UCH4"/>
<dbReference type="CDD" id="cd17932">
    <property type="entry name" value="DEXQc_UvrD"/>
    <property type="match status" value="1"/>
</dbReference>
<keyword evidence="11" id="KW-0413">Isomerase</keyword>
<evidence type="ECO:0000256" key="10">
    <source>
        <dbReference type="ARBA" id="ARBA00023204"/>
    </source>
</evidence>
<dbReference type="GO" id="GO:0005829">
    <property type="term" value="C:cytosol"/>
    <property type="evidence" value="ECO:0007669"/>
    <property type="project" value="TreeGrafter"/>
</dbReference>
<dbReference type="InterPro" id="IPR038726">
    <property type="entry name" value="PDDEXK_AddAB-type"/>
</dbReference>